<evidence type="ECO:0000313" key="4">
    <source>
        <dbReference type="EMBL" id="MDN6899749.1"/>
    </source>
</evidence>
<organism evidence="4 7">
    <name type="scientific">Oenococcus sicerae</name>
    <dbReference type="NCBI Taxonomy" id="2203724"/>
    <lineage>
        <taxon>Bacteria</taxon>
        <taxon>Bacillati</taxon>
        <taxon>Bacillota</taxon>
        <taxon>Bacilli</taxon>
        <taxon>Lactobacillales</taxon>
        <taxon>Lactobacillaceae</taxon>
        <taxon>Oenococcus</taxon>
    </lineage>
</organism>
<keyword evidence="3" id="KW-0131">Cell cycle</keyword>
<reference evidence="5" key="3">
    <citation type="submission" date="2020-01" db="EMBL/GenBank/DDBJ databases">
        <authorList>
            <person name="Cousin F.J."/>
            <person name="Le Guellec R."/>
            <person name="Cretenet M."/>
        </authorList>
    </citation>
    <scope>NUCLEOTIDE SEQUENCE</scope>
    <source>
        <strain evidence="5">UCMA 15228</strain>
    </source>
</reference>
<sequence length="264" mass="30171">MSSASQLRTGNDRIVFVINNELTISLKDFNGPLDLLLHLIRTQELDIFDLPITKVTDQFLHFIDEQLNPSLDSAGEYLYMAATLIKIKSRFLLPTSKTDDDKENEDPRQELVNALVEYQRYQTVIDDMSNLEEHRGLSYTRPVGKIPQNIKVAALSAGVTLKDLQNAFLSIANRQIDLHPRKRKIEQEHFSVADKIQEIKFLFHKTDLPSKLEFNFFFKVSTSSDELITTFLAILELAKDHIIVISQNTENTIFLEKGGYISGN</sequence>
<keyword evidence="3" id="KW-0132">Cell division</keyword>
<evidence type="ECO:0000256" key="3">
    <source>
        <dbReference type="HAMAP-Rule" id="MF_01805"/>
    </source>
</evidence>
<gene>
    <name evidence="3" type="primary">scpA</name>
    <name evidence="5" type="ORF">DLJ48_07855</name>
    <name evidence="4" type="ORF">EVC35_01855</name>
</gene>
<dbReference type="PANTHER" id="PTHR33969">
    <property type="entry name" value="SEGREGATION AND CONDENSATION PROTEIN A"/>
    <property type="match status" value="1"/>
</dbReference>
<proteinExistence type="inferred from homology"/>
<reference evidence="5 6" key="1">
    <citation type="journal article" date="2019" name="Syst. Appl. Microbiol.">
        <title>Oenococcus sicerae sp. nov., isolated from French cider.</title>
        <authorList>
            <person name="Cousin F.J."/>
            <person name="Le Guellec R."/>
            <person name="Chagnot C."/>
            <person name="Goux D."/>
            <person name="Dalmasso M."/>
            <person name="Laplace J.M."/>
            <person name="Cretenet M."/>
        </authorList>
    </citation>
    <scope>NUCLEOTIDE SEQUENCE [LARGE SCALE GENOMIC DNA]</scope>
    <source>
        <strain evidence="5 6">UCMA 15228</strain>
    </source>
</reference>
<comment type="function">
    <text evidence="3">Participates in chromosomal partition during cell division. May act via the formation of a condensin-like complex containing Smc and ScpB that pull DNA away from mid-cell into both cell halves.</text>
</comment>
<dbReference type="Proteomes" id="UP000286907">
    <property type="component" value="Chromosome"/>
</dbReference>
<dbReference type="PANTHER" id="PTHR33969:SF2">
    <property type="entry name" value="SEGREGATION AND CONDENSATION PROTEIN A"/>
    <property type="match status" value="1"/>
</dbReference>
<keyword evidence="6" id="KW-1185">Reference proteome</keyword>
<dbReference type="HAMAP" id="MF_01805">
    <property type="entry name" value="ScpA"/>
    <property type="match status" value="1"/>
</dbReference>
<comment type="subunit">
    <text evidence="3">Component of a cohesin-like complex composed of ScpA, ScpB and the Smc homodimer, in which ScpA and ScpB bind to the head domain of Smc. The presence of the three proteins is required for the association of the complex with DNA.</text>
</comment>
<dbReference type="Gene3D" id="6.10.250.2410">
    <property type="match status" value="1"/>
</dbReference>
<evidence type="ECO:0000313" key="6">
    <source>
        <dbReference type="Proteomes" id="UP000286907"/>
    </source>
</evidence>
<dbReference type="GO" id="GO:0051301">
    <property type="term" value="P:cell division"/>
    <property type="evidence" value="ECO:0007669"/>
    <property type="project" value="UniProtKB-KW"/>
</dbReference>
<protein>
    <recommendedName>
        <fullName evidence="2 3">Segregation and condensation protein A</fullName>
    </recommendedName>
</protein>
<evidence type="ECO:0000256" key="2">
    <source>
        <dbReference type="ARBA" id="ARBA00044777"/>
    </source>
</evidence>
<dbReference type="GO" id="GO:0005737">
    <property type="term" value="C:cytoplasm"/>
    <property type="evidence" value="ECO:0007669"/>
    <property type="project" value="UniProtKB-SubCell"/>
</dbReference>
<accession>A0AAJ1VN19</accession>
<dbReference type="EMBL" id="CP029684">
    <property type="protein sequence ID" value="QAS70438.1"/>
    <property type="molecule type" value="Genomic_DNA"/>
</dbReference>
<dbReference type="EMBL" id="SDWY01000001">
    <property type="protein sequence ID" value="MDN6899749.1"/>
    <property type="molecule type" value="Genomic_DNA"/>
</dbReference>
<reference evidence="4" key="2">
    <citation type="submission" date="2019-01" db="EMBL/GenBank/DDBJ databases">
        <title>Oenococcus sicerae UCMA17102.</title>
        <authorList>
            <person name="Cousin F.J."/>
            <person name="Le Guellec R."/>
            <person name="Cretenet M."/>
        </authorList>
    </citation>
    <scope>NUCLEOTIDE SEQUENCE</scope>
    <source>
        <strain evidence="4">UCMA17102</strain>
    </source>
</reference>
<evidence type="ECO:0000256" key="1">
    <source>
        <dbReference type="ARBA" id="ARBA00022829"/>
    </source>
</evidence>
<dbReference type="InterPro" id="IPR003768">
    <property type="entry name" value="ScpA"/>
</dbReference>
<dbReference type="GO" id="GO:0007059">
    <property type="term" value="P:chromosome segregation"/>
    <property type="evidence" value="ECO:0007669"/>
    <property type="project" value="UniProtKB-UniRule"/>
</dbReference>
<evidence type="ECO:0000313" key="5">
    <source>
        <dbReference type="EMBL" id="QAS70438.1"/>
    </source>
</evidence>
<keyword evidence="1 3" id="KW-0159">Chromosome partition</keyword>
<dbReference type="Pfam" id="PF02616">
    <property type="entry name" value="SMC_ScpA"/>
    <property type="match status" value="1"/>
</dbReference>
<name>A0AAJ1VN19_9LACO</name>
<dbReference type="AlphaFoldDB" id="A0AAJ1VN19"/>
<dbReference type="GO" id="GO:0006260">
    <property type="term" value="P:DNA replication"/>
    <property type="evidence" value="ECO:0007669"/>
    <property type="project" value="UniProtKB-UniRule"/>
</dbReference>
<comment type="subcellular location">
    <subcellularLocation>
        <location evidence="3">Cytoplasm</location>
    </subcellularLocation>
    <text evidence="3">Associated with two foci at the outer edges of the nucleoid region in young cells, and at four foci within both cell halves in older cells.</text>
</comment>
<comment type="similarity">
    <text evidence="3">Belongs to the ScpA family.</text>
</comment>
<dbReference type="Proteomes" id="UP001167919">
    <property type="component" value="Unassembled WGS sequence"/>
</dbReference>
<evidence type="ECO:0000313" key="7">
    <source>
        <dbReference type="Proteomes" id="UP001167919"/>
    </source>
</evidence>
<keyword evidence="3" id="KW-0963">Cytoplasm</keyword>